<dbReference type="InterPro" id="IPR046866">
    <property type="entry name" value="FapA_N"/>
</dbReference>
<evidence type="ECO:0000256" key="1">
    <source>
        <dbReference type="SAM" id="MobiDB-lite"/>
    </source>
</evidence>
<protein>
    <recommendedName>
        <fullName evidence="2">Flagellar Assembly Protein A N-terminal region domain-containing protein</fullName>
    </recommendedName>
</protein>
<dbReference type="InterPro" id="IPR005646">
    <property type="entry name" value="FapA"/>
</dbReference>
<evidence type="ECO:0000313" key="3">
    <source>
        <dbReference type="EMBL" id="GGO08109.1"/>
    </source>
</evidence>
<feature type="region of interest" description="Disordered" evidence="1">
    <location>
        <begin position="1"/>
        <end position="37"/>
    </location>
</feature>
<name>A0ABQ2LAF3_9BACL</name>
<evidence type="ECO:0000259" key="2">
    <source>
        <dbReference type="Pfam" id="PF20250"/>
    </source>
</evidence>
<proteinExistence type="predicted"/>
<dbReference type="Pfam" id="PF03961">
    <property type="entry name" value="FapA"/>
    <property type="match status" value="1"/>
</dbReference>
<accession>A0ABQ2LAF3</accession>
<feature type="domain" description="Flagellar Assembly Protein A N-terminal region" evidence="2">
    <location>
        <begin position="98"/>
        <end position="289"/>
    </location>
</feature>
<dbReference type="EMBL" id="BMLN01000015">
    <property type="protein sequence ID" value="GGO08109.1"/>
    <property type="molecule type" value="Genomic_DNA"/>
</dbReference>
<dbReference type="InterPro" id="IPR046865">
    <property type="entry name" value="FapA_b_solenoid"/>
</dbReference>
<dbReference type="PANTHER" id="PTHR38032">
    <property type="entry name" value="POLYMERASE-RELATED"/>
    <property type="match status" value="1"/>
</dbReference>
<comment type="caution">
    <text evidence="3">The sequence shown here is derived from an EMBL/GenBank/DDBJ whole genome shotgun (WGS) entry which is preliminary data.</text>
</comment>
<feature type="compositionally biased region" description="Basic and acidic residues" evidence="1">
    <location>
        <begin position="8"/>
        <end position="26"/>
    </location>
</feature>
<gene>
    <name evidence="3" type="ORF">GCM10010969_37270</name>
</gene>
<reference evidence="4" key="1">
    <citation type="journal article" date="2019" name="Int. J. Syst. Evol. Microbiol.">
        <title>The Global Catalogue of Microorganisms (GCM) 10K type strain sequencing project: providing services to taxonomists for standard genome sequencing and annotation.</title>
        <authorList>
            <consortium name="The Broad Institute Genomics Platform"/>
            <consortium name="The Broad Institute Genome Sequencing Center for Infectious Disease"/>
            <person name="Wu L."/>
            <person name="Ma J."/>
        </authorList>
    </citation>
    <scope>NUCLEOTIDE SEQUENCE [LARGE SCALE GENOMIC DNA]</scope>
    <source>
        <strain evidence="4">CGMCC 1.6964</strain>
    </source>
</reference>
<dbReference type="Pfam" id="PF20250">
    <property type="entry name" value="FapA_N"/>
    <property type="match status" value="1"/>
</dbReference>
<sequence length="621" mass="67642">MSESCSVPDKEKTDLVSDDRVRDDSRGANPNSQTADGSIEIKKGQLLVTDPVDDGAYAILIPLPPLRIWLNGVELLSSTPVRSSDQIEWERDLEPLYRIEISPDHMHAAIRVFSEVRYAWKLEDCPASSFLSPKAVSDSNKPIGRLEIAEIMAEIGSMGIRKNLDVSAVVRALQEAEGQPVSFACGLHPIPGSDAILEILFGKKIENAFKEIDGALDYRNHLHIPSVQPGDLLARLHPCNPGIPGYDIYGDPIPPPPVREIDLRARQHVEAREDGTFAALKSGRPCITEGAIQYLDVSDAYVVAGDVDLKTGHIVFSGDVTIQGNVTENMIVESLGNVYVSGGVYQATITAAGSIVVQGSTIGSRLYSGSFGVAFNRLHHLSVQLQEDISLLLQAARTLFAEIDKRGQSVRFGQAVLLLLKTKFKTIQPQIRELLQVLVTVQRSTGSASNEFADTLNLMLSPVQMIDMLNEELLIGLQLNLEREHSFIINMREGDSSIELSRCQTSTIKSNGDIVIYREGVMQSDLYSTGCISFTHPSSACRGSLLEAQERIKASIVGSAGGAPCILRAGKSVYVQRMFEGKIFVNGLQRDILSPVQDWTFGSASDDSASDDSLSLISQPL</sequence>
<dbReference type="RefSeq" id="WP_018978312.1">
    <property type="nucleotide sequence ID" value="NZ_BMLN01000015.1"/>
</dbReference>
<dbReference type="PANTHER" id="PTHR38032:SF1">
    <property type="entry name" value="RNA-BINDING PROTEIN KHPB N-TERMINAL DOMAIN-CONTAINING PROTEIN"/>
    <property type="match status" value="1"/>
</dbReference>
<evidence type="ECO:0000313" key="4">
    <source>
        <dbReference type="Proteomes" id="UP000606653"/>
    </source>
</evidence>
<keyword evidence="4" id="KW-1185">Reference proteome</keyword>
<organism evidence="3 4">
    <name type="scientific">Saccharibacillus kuerlensis</name>
    <dbReference type="NCBI Taxonomy" id="459527"/>
    <lineage>
        <taxon>Bacteria</taxon>
        <taxon>Bacillati</taxon>
        <taxon>Bacillota</taxon>
        <taxon>Bacilli</taxon>
        <taxon>Bacillales</taxon>
        <taxon>Paenibacillaceae</taxon>
        <taxon>Saccharibacillus</taxon>
    </lineage>
</organism>
<dbReference type="Proteomes" id="UP000606653">
    <property type="component" value="Unassembled WGS sequence"/>
</dbReference>